<evidence type="ECO:0000313" key="3">
    <source>
        <dbReference type="EMBL" id="RVW94596.1"/>
    </source>
</evidence>
<evidence type="ECO:0000313" key="4">
    <source>
        <dbReference type="Proteomes" id="UP000288805"/>
    </source>
</evidence>
<keyword evidence="2" id="KW-1015">Disulfide bond</keyword>
<keyword evidence="3" id="KW-0808">Transferase</keyword>
<dbReference type="SUPFAM" id="SSF51110">
    <property type="entry name" value="alpha-D-mannose-specific plant lectins"/>
    <property type="match status" value="1"/>
</dbReference>
<evidence type="ECO:0000256" key="2">
    <source>
        <dbReference type="ARBA" id="ARBA00023157"/>
    </source>
</evidence>
<dbReference type="InterPro" id="IPR036426">
    <property type="entry name" value="Bulb-type_lectin_dom_sf"/>
</dbReference>
<proteinExistence type="predicted"/>
<dbReference type="AlphaFoldDB" id="A0A438ID15"/>
<name>A0A438ID15_VITVI</name>
<dbReference type="GO" id="GO:0030246">
    <property type="term" value="F:carbohydrate binding"/>
    <property type="evidence" value="ECO:0007669"/>
    <property type="project" value="UniProtKB-KW"/>
</dbReference>
<dbReference type="GO" id="GO:0016301">
    <property type="term" value="F:kinase activity"/>
    <property type="evidence" value="ECO:0007669"/>
    <property type="project" value="UniProtKB-KW"/>
</dbReference>
<accession>A0A438ID15</accession>
<gene>
    <name evidence="3" type="primary">VvCHDp000485_11</name>
    <name evidence="3" type="ORF">CK203_030843</name>
</gene>
<keyword evidence="3" id="KW-0418">Kinase</keyword>
<keyword evidence="3" id="KW-0430">Lectin</keyword>
<keyword evidence="3" id="KW-0675">Receptor</keyword>
<keyword evidence="1" id="KW-0732">Signal</keyword>
<organism evidence="3 4">
    <name type="scientific">Vitis vinifera</name>
    <name type="common">Grape</name>
    <dbReference type="NCBI Taxonomy" id="29760"/>
    <lineage>
        <taxon>Eukaryota</taxon>
        <taxon>Viridiplantae</taxon>
        <taxon>Streptophyta</taxon>
        <taxon>Embryophyta</taxon>
        <taxon>Tracheophyta</taxon>
        <taxon>Spermatophyta</taxon>
        <taxon>Magnoliopsida</taxon>
        <taxon>eudicotyledons</taxon>
        <taxon>Gunneridae</taxon>
        <taxon>Pentapetalae</taxon>
        <taxon>rosids</taxon>
        <taxon>Vitales</taxon>
        <taxon>Vitaceae</taxon>
        <taxon>Viteae</taxon>
        <taxon>Vitis</taxon>
    </lineage>
</organism>
<dbReference type="EMBL" id="QGNW01000120">
    <property type="protein sequence ID" value="RVW94596.1"/>
    <property type="molecule type" value="Genomic_DNA"/>
</dbReference>
<protein>
    <submittedName>
        <fullName evidence="3">G-type lectin S-receptor-like serine/threonine-protein kinase</fullName>
    </submittedName>
</protein>
<comment type="caution">
    <text evidence="3">The sequence shown here is derived from an EMBL/GenBank/DDBJ whole genome shotgun (WGS) entry which is preliminary data.</text>
</comment>
<reference evidence="3 4" key="1">
    <citation type="journal article" date="2018" name="PLoS Genet.">
        <title>Population sequencing reveals clonal diversity and ancestral inbreeding in the grapevine cultivar Chardonnay.</title>
        <authorList>
            <person name="Roach M.J."/>
            <person name="Johnson D.L."/>
            <person name="Bohlmann J."/>
            <person name="van Vuuren H.J."/>
            <person name="Jones S.J."/>
            <person name="Pretorius I.S."/>
            <person name="Schmidt S.A."/>
            <person name="Borneman A.R."/>
        </authorList>
    </citation>
    <scope>NUCLEOTIDE SEQUENCE [LARGE SCALE GENOMIC DNA]</scope>
    <source>
        <strain evidence="4">cv. Chardonnay</strain>
        <tissue evidence="3">Leaf</tissue>
    </source>
</reference>
<sequence>MIAKKDLTDLKNQWPEKRARHGETIAHAVWEITERTVGVWAFVSSCRSRFPLWQSFSHPSDTLLPNQPLTASMQLTSSSPAHGGYYTIQMLQQPTSLSLGLIYNLPDSYITSLQSYTNYSY</sequence>
<evidence type="ECO:0000256" key="1">
    <source>
        <dbReference type="ARBA" id="ARBA00022729"/>
    </source>
</evidence>
<dbReference type="Proteomes" id="UP000288805">
    <property type="component" value="Unassembled WGS sequence"/>
</dbReference>